<feature type="region of interest" description="Disordered" evidence="9">
    <location>
        <begin position="1"/>
        <end position="23"/>
    </location>
</feature>
<keyword evidence="12" id="KW-1185">Reference proteome</keyword>
<reference evidence="11 12" key="1">
    <citation type="journal article" date="2013" name="Front. Plant Sci.">
        <title>The Reference Genome of the Halophytic Plant Eutrema salsugineum.</title>
        <authorList>
            <person name="Yang R."/>
            <person name="Jarvis D.E."/>
            <person name="Chen H."/>
            <person name="Beilstein M.A."/>
            <person name="Grimwood J."/>
            <person name="Jenkins J."/>
            <person name="Shu S."/>
            <person name="Prochnik S."/>
            <person name="Xin M."/>
            <person name="Ma C."/>
            <person name="Schmutz J."/>
            <person name="Wing R.A."/>
            <person name="Mitchell-Olds T."/>
            <person name="Schumaker K.S."/>
            <person name="Wang X."/>
        </authorList>
    </citation>
    <scope>NUCLEOTIDE SEQUENCE [LARGE SCALE GENOMIC DNA]</scope>
</reference>
<evidence type="ECO:0000256" key="6">
    <source>
        <dbReference type="ARBA" id="ARBA00023163"/>
    </source>
</evidence>
<evidence type="ECO:0000256" key="3">
    <source>
        <dbReference type="ARBA" id="ARBA00023015"/>
    </source>
</evidence>
<dbReference type="GO" id="GO:0003700">
    <property type="term" value="F:DNA-binding transcription factor activity"/>
    <property type="evidence" value="ECO:0007669"/>
    <property type="project" value="InterPro"/>
</dbReference>
<keyword evidence="2" id="KW-0936">Ethylene signaling pathway</keyword>
<feature type="compositionally biased region" description="Basic residues" evidence="9">
    <location>
        <begin position="1"/>
        <end position="10"/>
    </location>
</feature>
<dbReference type="STRING" id="72664.V4M2U5"/>
<dbReference type="Proteomes" id="UP000030689">
    <property type="component" value="Unassembled WGS sequence"/>
</dbReference>
<dbReference type="Gene3D" id="3.30.730.10">
    <property type="entry name" value="AP2/ERF domain"/>
    <property type="match status" value="1"/>
</dbReference>
<dbReference type="GO" id="GO:0009651">
    <property type="term" value="P:response to salt stress"/>
    <property type="evidence" value="ECO:0007669"/>
    <property type="project" value="EnsemblPlants"/>
</dbReference>
<dbReference type="AlphaFoldDB" id="V4M2U5"/>
<keyword evidence="4" id="KW-0238">DNA-binding</keyword>
<name>V4M2U5_EUTSA</name>
<evidence type="ECO:0000313" key="12">
    <source>
        <dbReference type="Proteomes" id="UP000030689"/>
    </source>
</evidence>
<evidence type="ECO:0000256" key="1">
    <source>
        <dbReference type="ARBA" id="ARBA00004123"/>
    </source>
</evidence>
<proteinExistence type="inferred from homology"/>
<evidence type="ECO:0000256" key="8">
    <source>
        <dbReference type="ARBA" id="ARBA00024343"/>
    </source>
</evidence>
<evidence type="ECO:0000313" key="11">
    <source>
        <dbReference type="EMBL" id="ESQ50484.1"/>
    </source>
</evidence>
<dbReference type="KEGG" id="eus:EUTSA_v10002185mg"/>
<keyword evidence="5" id="KW-0010">Activator</keyword>
<dbReference type="OMA" id="HQKQCET"/>
<dbReference type="GO" id="GO:0005634">
    <property type="term" value="C:nucleus"/>
    <property type="evidence" value="ECO:0007669"/>
    <property type="project" value="UniProtKB-SubCell"/>
</dbReference>
<feature type="domain" description="AP2/ERF" evidence="10">
    <location>
        <begin position="179"/>
        <end position="245"/>
    </location>
</feature>
<dbReference type="PANTHER" id="PTHR31657">
    <property type="entry name" value="ETHYLENE-RESPONSIVE TRANSCRIPTION FACTOR ERF061"/>
    <property type="match status" value="1"/>
</dbReference>
<gene>
    <name evidence="11" type="ORF">EUTSA_v10002185mg</name>
</gene>
<evidence type="ECO:0000256" key="9">
    <source>
        <dbReference type="SAM" id="MobiDB-lite"/>
    </source>
</evidence>
<dbReference type="Gramene" id="ESQ50484">
    <property type="protein sequence ID" value="ESQ50484"/>
    <property type="gene ID" value="EUTSA_v10002185mg"/>
</dbReference>
<keyword evidence="7" id="KW-0539">Nucleus</keyword>
<dbReference type="GO" id="GO:2000070">
    <property type="term" value="P:regulation of response to water deprivation"/>
    <property type="evidence" value="ECO:0007669"/>
    <property type="project" value="EnsemblPlants"/>
</dbReference>
<dbReference type="InterPro" id="IPR001471">
    <property type="entry name" value="AP2/ERF_dom"/>
</dbReference>
<organism evidence="11 12">
    <name type="scientific">Eutrema salsugineum</name>
    <name type="common">Saltwater cress</name>
    <name type="synonym">Sisymbrium salsugineum</name>
    <dbReference type="NCBI Taxonomy" id="72664"/>
    <lineage>
        <taxon>Eukaryota</taxon>
        <taxon>Viridiplantae</taxon>
        <taxon>Streptophyta</taxon>
        <taxon>Embryophyta</taxon>
        <taxon>Tracheophyta</taxon>
        <taxon>Spermatophyta</taxon>
        <taxon>Magnoliopsida</taxon>
        <taxon>eudicotyledons</taxon>
        <taxon>Gunneridae</taxon>
        <taxon>Pentapetalae</taxon>
        <taxon>rosids</taxon>
        <taxon>malvids</taxon>
        <taxon>Brassicales</taxon>
        <taxon>Brassicaceae</taxon>
        <taxon>Eutremeae</taxon>
        <taxon>Eutrema</taxon>
    </lineage>
</organism>
<dbReference type="EMBL" id="KI517398">
    <property type="protein sequence ID" value="ESQ50484.1"/>
    <property type="molecule type" value="Genomic_DNA"/>
</dbReference>
<evidence type="ECO:0000256" key="7">
    <source>
        <dbReference type="ARBA" id="ARBA00023242"/>
    </source>
</evidence>
<dbReference type="GO" id="GO:1900036">
    <property type="term" value="P:positive regulation of cellular response to heat"/>
    <property type="evidence" value="ECO:0007669"/>
    <property type="project" value="EnsemblPlants"/>
</dbReference>
<dbReference type="eggNOG" id="ENOG502QU46">
    <property type="taxonomic scope" value="Eukaryota"/>
</dbReference>
<accession>V4M2U5</accession>
<comment type="similarity">
    <text evidence="8">Belongs to the AP2/ERF transcription factor family. ERF subfamily.</text>
</comment>
<comment type="subcellular location">
    <subcellularLocation>
        <location evidence="1">Nucleus</location>
    </subcellularLocation>
</comment>
<dbReference type="GO" id="GO:0045893">
    <property type="term" value="P:positive regulation of DNA-templated transcription"/>
    <property type="evidence" value="ECO:0007669"/>
    <property type="project" value="EnsemblPlants"/>
</dbReference>
<sequence>MVSAKNKGKSIRSLSTNKTEKINELELEDKLQSNRVKSKDLGYASDIWKPYFGKASSTSQRSLKKARTLDRHNPYLLSSSYATPDQPPTTSSLVASSKVAFLFSLAPIIQNHKQFSYPSTNDPARQTHMISFGPQLHVQQFLNAQQQQQQQQQNLLQQEGDLLLALARPPIQPLSATKLYRGVRQRHWGKWVTEIRKPRNITRLLKQCEMPTAASDEASERRDDNSNIEVASEETGWAEAWFNAIPKDWGPGSTIWDDYHFSISYNHKEKEDQEPPQN</sequence>
<dbReference type="GO" id="GO:0000976">
    <property type="term" value="F:transcription cis-regulatory region binding"/>
    <property type="evidence" value="ECO:0007669"/>
    <property type="project" value="EnsemblPlants"/>
</dbReference>
<dbReference type="GO" id="GO:0009873">
    <property type="term" value="P:ethylene-activated signaling pathway"/>
    <property type="evidence" value="ECO:0007669"/>
    <property type="project" value="UniProtKB-KW"/>
</dbReference>
<dbReference type="InterPro" id="IPR036955">
    <property type="entry name" value="AP2/ERF_dom_sf"/>
</dbReference>
<dbReference type="InterPro" id="IPR051758">
    <property type="entry name" value="ERF/AP2-like"/>
</dbReference>
<dbReference type="SMART" id="SM00380">
    <property type="entry name" value="AP2"/>
    <property type="match status" value="1"/>
</dbReference>
<keyword evidence="6" id="KW-0804">Transcription</keyword>
<keyword evidence="3" id="KW-0805">Transcription regulation</keyword>
<evidence type="ECO:0000256" key="5">
    <source>
        <dbReference type="ARBA" id="ARBA00023159"/>
    </source>
</evidence>
<dbReference type="PROSITE" id="PS51032">
    <property type="entry name" value="AP2_ERF"/>
    <property type="match status" value="1"/>
</dbReference>
<evidence type="ECO:0000256" key="4">
    <source>
        <dbReference type="ARBA" id="ARBA00023125"/>
    </source>
</evidence>
<evidence type="ECO:0000259" key="10">
    <source>
        <dbReference type="PROSITE" id="PS51032"/>
    </source>
</evidence>
<evidence type="ECO:0000256" key="2">
    <source>
        <dbReference type="ARBA" id="ARBA00022745"/>
    </source>
</evidence>
<protein>
    <recommendedName>
        <fullName evidence="10">AP2/ERF domain-containing protein</fullName>
    </recommendedName>
</protein>
<dbReference type="PANTHER" id="PTHR31657:SF87">
    <property type="entry name" value="ETHYLENE-RESPONSIVE TRANSCRIPTION FACTOR RAP2-13"/>
    <property type="match status" value="1"/>
</dbReference>